<sequence>MYLIVFYSQNLEASREGGSVKQKQDIHAGLVSGGATVADNKVITQGNQLIEGSYDINLAEIRLLWLALSKIDSKNPQPEGAEIVLTAPEYSAMYDLELANSAHQLQSVSLTLGSKPIYTYEWNERKKRVDAVARYWFSAITYGANKGADITLSFSPKIAPFLYDLKNEFTQMNVFAMAKLDTPFAFRLYSWLSRYRKLDKYKNPKTGVISTEKISIDWMKDRSGLTGKYADFKNFRVRVLNPAVDAINRTTDLTVRYETVTTGRKVTHLIFNYIVEGDKAYIRVKPEPPKLPRRPRVKKGSHGEGEWAKACIELVREYERKLKEYDKNEALPVAYLRKEILYYGIIGNTEAVSYIERLISERKSKRAAKKEEK</sequence>
<dbReference type="Gene3D" id="1.10.10.10">
    <property type="entry name" value="Winged helix-like DNA-binding domain superfamily/Winged helix DNA-binding domain"/>
    <property type="match status" value="2"/>
</dbReference>
<dbReference type="Pfam" id="PF21205">
    <property type="entry name" value="Rep3_C"/>
    <property type="match status" value="1"/>
</dbReference>
<feature type="domain" description="Initiator Rep protein WH1" evidence="1">
    <location>
        <begin position="43"/>
        <end position="193"/>
    </location>
</feature>
<dbReference type="GO" id="GO:0003887">
    <property type="term" value="F:DNA-directed DNA polymerase activity"/>
    <property type="evidence" value="ECO:0007669"/>
    <property type="project" value="InterPro"/>
</dbReference>
<dbReference type="EMBL" id="LT158606">
    <property type="protein sequence ID" value="CVK35593.1"/>
    <property type="molecule type" value="Genomic_DNA"/>
</dbReference>
<proteinExistence type="predicted"/>
<dbReference type="GO" id="GO:0006270">
    <property type="term" value="P:DNA replication initiation"/>
    <property type="evidence" value="ECO:0007669"/>
    <property type="project" value="InterPro"/>
</dbReference>
<dbReference type="InterPro" id="IPR000525">
    <property type="entry name" value="Initiator_Rep_WH1"/>
</dbReference>
<dbReference type="InterPro" id="IPR036390">
    <property type="entry name" value="WH_DNA-bd_sf"/>
</dbReference>
<keyword evidence="2" id="KW-0614">Plasmid</keyword>
<dbReference type="SUPFAM" id="SSF46785">
    <property type="entry name" value="Winged helix' DNA-binding domain"/>
    <property type="match status" value="2"/>
</dbReference>
<accession>A0A193SBT0</accession>
<reference evidence="2" key="1">
    <citation type="journal article" date="2016" name="Sci. Rep.">
        <title>Genomics of high molecular weight plasmids isolated from an on-farm biopurification system.</title>
        <authorList>
            <person name="Martini M.C."/>
            <person name="Wibberg D."/>
            <person name="Lozano M."/>
            <person name="Torres Tejerizo G."/>
            <person name="Albicoro F.J."/>
            <person name="Jaenicke S."/>
            <person name="van Elsas J.D."/>
            <person name="Petroni A."/>
            <person name="Garcillan-Barcia M.P."/>
            <person name="de la Cruz F."/>
            <person name="Schluter A."/>
            <person name="Puhler A."/>
            <person name="Pistorio M."/>
            <person name="Lagares A."/>
            <person name="Del Papa M.F."/>
        </authorList>
    </citation>
    <scope>NUCLEOTIDE SEQUENCE</scope>
    <source>
        <plasmid evidence="2">pMC6</plasmid>
    </source>
</reference>
<geneLocation type="plasmid" evidence="2">
    <name>pMC6</name>
</geneLocation>
<evidence type="ECO:0000259" key="1">
    <source>
        <dbReference type="Pfam" id="PF01051"/>
    </source>
</evidence>
<dbReference type="InterPro" id="IPR036388">
    <property type="entry name" value="WH-like_DNA-bd_sf"/>
</dbReference>
<dbReference type="Pfam" id="PF01051">
    <property type="entry name" value="Rep3_N"/>
    <property type="match status" value="1"/>
</dbReference>
<dbReference type="AlphaFoldDB" id="A0A193SBT0"/>
<name>A0A193SBT0_9ZZZZ</name>
<evidence type="ECO:0000313" key="2">
    <source>
        <dbReference type="EMBL" id="CVK35593.1"/>
    </source>
</evidence>
<protein>
    <submittedName>
        <fullName evidence="2">Replication protein</fullName>
    </submittedName>
</protein>
<organism evidence="2">
    <name type="scientific">biofilter metagenome</name>
    <dbReference type="NCBI Taxonomy" id="1070537"/>
    <lineage>
        <taxon>unclassified sequences</taxon>
        <taxon>metagenomes</taxon>
        <taxon>ecological metagenomes</taxon>
    </lineage>
</organism>
<gene>
    <name evidence="2" type="ORF">MCM2015_pMC6_17</name>
</gene>